<feature type="compositionally biased region" description="Polar residues" evidence="2">
    <location>
        <begin position="184"/>
        <end position="209"/>
    </location>
</feature>
<name>A0ABV6N5H8_9PSEU</name>
<feature type="chain" id="PRO_5046555490" evidence="3">
    <location>
        <begin position="30"/>
        <end position="2296"/>
    </location>
</feature>
<dbReference type="SUPFAM" id="SSF51294">
    <property type="entry name" value="Hedgehog/intein (Hint) domain"/>
    <property type="match status" value="1"/>
</dbReference>
<keyword evidence="1" id="KW-0677">Repeat</keyword>
<dbReference type="SMART" id="SM00306">
    <property type="entry name" value="HintN"/>
    <property type="match status" value="1"/>
</dbReference>
<feature type="region of interest" description="Disordered" evidence="2">
    <location>
        <begin position="175"/>
        <end position="221"/>
    </location>
</feature>
<dbReference type="Pfam" id="PF15529">
    <property type="entry name" value="Ntox24"/>
    <property type="match status" value="1"/>
</dbReference>
<evidence type="ECO:0000256" key="1">
    <source>
        <dbReference type="ARBA" id="ARBA00022737"/>
    </source>
</evidence>
<dbReference type="InterPro" id="IPR006311">
    <property type="entry name" value="TAT_signal"/>
</dbReference>
<dbReference type="InterPro" id="IPR006530">
    <property type="entry name" value="YD"/>
</dbReference>
<reference evidence="5 6" key="1">
    <citation type="submission" date="2024-09" db="EMBL/GenBank/DDBJ databases">
        <authorList>
            <person name="Sun Q."/>
            <person name="Mori K."/>
        </authorList>
    </citation>
    <scope>NUCLEOTIDE SEQUENCE [LARGE SCALE GENOMIC DNA]</scope>
    <source>
        <strain evidence="5 6">TBRC 1432</strain>
    </source>
</reference>
<evidence type="ECO:0000313" key="5">
    <source>
        <dbReference type="EMBL" id="MFC0547271.1"/>
    </source>
</evidence>
<evidence type="ECO:0000256" key="3">
    <source>
        <dbReference type="SAM" id="SignalP"/>
    </source>
</evidence>
<sequence length="2296" mass="241847">MKSARRRRIVAAGLATALVLGLVPGIAAAAPAKDRSAPEVHRDRSIPVSAIAGHYGKPPAMPAWQPKATTWPSGAADVTLTAGKSVKAGALPMNLARTAAAQQPAAHVAIAPQATATAAGIHGVVFSLQRTDNDAATSSVKVSLDYTPFQDAFGGDWSSRLHVVELPSCALTTPDKPECRRQTPVKSSNNTKSGTVSADVTLASTTRPTTRAAESGTASPATVFAAEAGGSGDGGGDYSATSLKPSGSWQAGGSTDAFSWSYPIPVPSVPGGLQPSVGLSYSSQSVDGLISSTNNQPSWLGDGWDYSPGYIERSYQSCQENPDGATKTSDNCWSDNNTLTLSLAGSTSTLIKDDVTGEYHPQSDSGARVQYVTDGIANGAQNGEHFVVTTTDGTQYFFGLNQLPGWSSGKPTTDSVLTEPVYFTKSTPQGCYNADFSQSHCQQAYRWNLDYVKDTHNDVVSYFYSKETNSYAADKGTNATAGYDRGSYLARIQYGQRDGQVYSTQPAAQVIFTSTGRCKLDSCDPGTLNSSTATDWPDVPYDLNCASQAACQAQSPSFWSEYTLQSIQTQVLVGTTETNVDKWSLTHSFPATGDSTQPALWLSSITHTGQDTTSGSTAPIDLPAVTFTGTPLSNRVDLASGYAPITRQRMHTITTETGETITIGYSSPGCGTGTPTDPSQNTKLCYPGYWTPLGVTDPILDWFNKYIVTGVTEADPTGGAANDTIVTTYTPVGTPAWHHNDNPLTPANHRTWDQWRGYQGMIVTTGTAPDPIAKTQYTYFRGMDGDTQPGGTRSAAVSDSRGDPGVTDKAQYAGMTYEKVIFNGTDVVSDTVTDPWSSDAPTATHALTGLPAQQAFFTGSLDTKTYTPLAGGTTRVTESDNTFDARGRIAKVSDLGDVSVNTDDMCTTTTYADNTTAWILNKAAEVKSVAVNCSATPAIPGDVVTDGLTFYDGSTTLGAAPTVGDMTMTQLASSYTGATPNYITTSTITVDQYGRATAKTDPDNRSTSTVYTPATGVQPTSIAVTDPKKFTTTTTYDPVRNLAISLTDPAGYVTSTKYDAIGRLISVQKPGINGVSLKYSYTVANDKPSVVDSYALNYDGSYRVSETLYDSLLRARETQTQTPDNGRLISDTIYNTDGWVSQTNSPYFNSDPVSATYVQAQPGQVPAAVGIAYDATGRKTTETAYALGNATWSTGYTYGGNFTTTTPPAGAPPTTTIVDALGRATDYLVYHQGVTPDPINNPASAYDDTKYTYYPNGKKHTVVDAAGNSWSYQYNLLGQQTSSNDPDTGASSSTYDNAGQLITTTDSRGKQVTFTYDVDGRKTARYDTTTTQTLSSSNKTAAWTYDTVKTGYPTATTSISGGDTYTQTVVNYNAMGVPSSVKTTLTGEGTTVFPSAGITTGFVYSLTGYRTDQKDSAVDGLPQEDIGTGYDTFGEPTSLSGTIPVTSGIPSWPYVQALGYSEFGEPVQYTLPTGTGNAWVTDSYDDQTHALTDVQTADQVKTNLIDDTSYRYSGPGVSKGAGLVMSTVDKQNGGAVTDTQCYAYDYATRLAGAWSATDNCANSPSGSNVGGPNAYWQSWTYDAAGNRASQVDHDVTGDVTKDNRTVYNYPTPGSSSSQPHTLSNTTATGPNAAANTASYSYDMAGNTTTIHGGATGDQSLTWNDLGQLATDTTSTGGSSYVYDASGNLIVRRDPGKTTIFVGDEQLQLDTTTNGVSASRYYAIGGTTVAVRTTLNTNPQLLVPDRQGTDQLTIDAGSGAVTRRQFTPFGGTRGTPPAAWPGDKGFVGGTPDPTTQLVNLGAREYNPANGRFLSADPVFEDNSPNQMNGYDYAGNDPITGSDPSGLFCDGCEYGGSGDNHGVGCQANLSHCDSSTGSPVTHYCDGCASGDVSHPELANYGRLASGQNKDVNLQPSLGGRRIPTFDQLKALRLGGHGYADNEYGLAIRDWAYESCSYAGEADTKFCGAAAAAGLLAPIRNLAADIIIFTALTVMTDGTADALLAPELLAGAEDGLGSVAVKAGEDGAAAATMSSAEDSGLSALFKAACRTNSFAADTAVLMADGSQRPIQDVKVGDKITNADPETTTSQQHTVTAIHVTDTDRDFTSLSVATANGPKTITVTAHHLFWDSTKHIWTPAADLKPGDQLDTGGDGTATVLSSWEFTSSIRTYNLTVDGLHTFDVMAGATRVLVHNDPPGIDLSNAQPWTGNFPLGGSQDAGGPKNGVLYREQNGTVSNYAVYDENGIILRRVDLVGRAHGGVPTPHVQEYTRNVTPDGRVFPQQSKIATPAGPDDMPRVC</sequence>
<comment type="caution">
    <text evidence="5">The sequence shown here is derived from an EMBL/GenBank/DDBJ whole genome shotgun (WGS) entry which is preliminary data.</text>
</comment>
<dbReference type="InterPro" id="IPR050708">
    <property type="entry name" value="T6SS_VgrG/RHS"/>
</dbReference>
<evidence type="ECO:0000256" key="2">
    <source>
        <dbReference type="SAM" id="MobiDB-lite"/>
    </source>
</evidence>
<dbReference type="PROSITE" id="PS51318">
    <property type="entry name" value="TAT"/>
    <property type="match status" value="1"/>
</dbReference>
<evidence type="ECO:0000313" key="6">
    <source>
        <dbReference type="Proteomes" id="UP001589810"/>
    </source>
</evidence>
<evidence type="ECO:0000259" key="4">
    <source>
        <dbReference type="SMART" id="SM00306"/>
    </source>
</evidence>
<dbReference type="Gene3D" id="2.170.16.10">
    <property type="entry name" value="Hedgehog/Intein (Hint) domain"/>
    <property type="match status" value="1"/>
</dbReference>
<dbReference type="InterPro" id="IPR036844">
    <property type="entry name" value="Hint_dom_sf"/>
</dbReference>
<organism evidence="5 6">
    <name type="scientific">Kutzneria chonburiensis</name>
    <dbReference type="NCBI Taxonomy" id="1483604"/>
    <lineage>
        <taxon>Bacteria</taxon>
        <taxon>Bacillati</taxon>
        <taxon>Actinomycetota</taxon>
        <taxon>Actinomycetes</taxon>
        <taxon>Pseudonocardiales</taxon>
        <taxon>Pseudonocardiaceae</taxon>
        <taxon>Kutzneria</taxon>
    </lineage>
</organism>
<dbReference type="Pfam" id="PF05593">
    <property type="entry name" value="RHS_repeat"/>
    <property type="match status" value="1"/>
</dbReference>
<feature type="domain" description="Hint" evidence="4">
    <location>
        <begin position="2048"/>
        <end position="2149"/>
    </location>
</feature>
<dbReference type="Proteomes" id="UP001589810">
    <property type="component" value="Unassembled WGS sequence"/>
</dbReference>
<dbReference type="Pfam" id="PF07591">
    <property type="entry name" value="PT-HINT"/>
    <property type="match status" value="1"/>
</dbReference>
<protein>
    <submittedName>
        <fullName evidence="5">Polymorphic toxin type 24 domain-containing protein</fullName>
    </submittedName>
</protein>
<dbReference type="InterPro" id="IPR003587">
    <property type="entry name" value="Hint_dom_N"/>
</dbReference>
<dbReference type="CDD" id="cd00081">
    <property type="entry name" value="Hint"/>
    <property type="match status" value="1"/>
</dbReference>
<dbReference type="InterPro" id="IPR022385">
    <property type="entry name" value="Rhs_assc_core"/>
</dbReference>
<feature type="region of interest" description="Disordered" evidence="2">
    <location>
        <begin position="1608"/>
        <end position="1629"/>
    </location>
</feature>
<feature type="signal peptide" evidence="3">
    <location>
        <begin position="1"/>
        <end position="29"/>
    </location>
</feature>
<dbReference type="InterPro" id="IPR056823">
    <property type="entry name" value="TEN-like_YD-shell"/>
</dbReference>
<gene>
    <name evidence="5" type="ORF">ACFFH7_37580</name>
</gene>
<dbReference type="NCBIfam" id="TIGR01643">
    <property type="entry name" value="YD_repeat_2x"/>
    <property type="match status" value="2"/>
</dbReference>
<dbReference type="InterPro" id="IPR031325">
    <property type="entry name" value="RHS_repeat"/>
</dbReference>
<dbReference type="NCBIfam" id="TIGR03696">
    <property type="entry name" value="Rhs_assc_core"/>
    <property type="match status" value="1"/>
</dbReference>
<dbReference type="EMBL" id="JBHLUD010000013">
    <property type="protein sequence ID" value="MFC0547271.1"/>
    <property type="molecule type" value="Genomic_DNA"/>
</dbReference>
<accession>A0ABV6N5H8</accession>
<dbReference type="Gene3D" id="2.180.10.10">
    <property type="entry name" value="RHS repeat-associated core"/>
    <property type="match status" value="2"/>
</dbReference>
<dbReference type="RefSeq" id="WP_273937509.1">
    <property type="nucleotide sequence ID" value="NZ_CP097263.1"/>
</dbReference>
<keyword evidence="6" id="KW-1185">Reference proteome</keyword>
<dbReference type="PANTHER" id="PTHR32305">
    <property type="match status" value="1"/>
</dbReference>
<dbReference type="InterPro" id="IPR029114">
    <property type="entry name" value="Ntox24"/>
</dbReference>
<feature type="compositionally biased region" description="Polar residues" evidence="2">
    <location>
        <begin position="1608"/>
        <end position="1623"/>
    </location>
</feature>
<keyword evidence="3" id="KW-0732">Signal</keyword>
<dbReference type="PANTHER" id="PTHR32305:SF17">
    <property type="entry name" value="TRNA NUCLEASE WAPA"/>
    <property type="match status" value="1"/>
</dbReference>
<proteinExistence type="predicted"/>
<dbReference type="Pfam" id="PF25023">
    <property type="entry name" value="TEN_YD-shell"/>
    <property type="match status" value="1"/>
</dbReference>
<feature type="region of interest" description="Disordered" evidence="2">
    <location>
        <begin position="784"/>
        <end position="807"/>
    </location>
</feature>